<protein>
    <submittedName>
        <fullName evidence="2">Uncharacterized protein</fullName>
    </submittedName>
</protein>
<feature type="region of interest" description="Disordered" evidence="1">
    <location>
        <begin position="1"/>
        <end position="37"/>
    </location>
</feature>
<organism evidence="2 3">
    <name type="scientific">Dokdonella koreensis DS-123</name>
    <dbReference type="NCBI Taxonomy" id="1300342"/>
    <lineage>
        <taxon>Bacteria</taxon>
        <taxon>Pseudomonadati</taxon>
        <taxon>Pseudomonadota</taxon>
        <taxon>Gammaproteobacteria</taxon>
        <taxon>Lysobacterales</taxon>
        <taxon>Rhodanobacteraceae</taxon>
        <taxon>Dokdonella</taxon>
    </lineage>
</organism>
<dbReference type="AlphaFoldDB" id="A0A167GNQ5"/>
<gene>
    <name evidence="2" type="ORF">I596_830</name>
</gene>
<proteinExistence type="predicted"/>
<sequence>MDSDRSIGFSPEDERDRRPSLSGRRRMDATGGAGRIP</sequence>
<evidence type="ECO:0000313" key="3">
    <source>
        <dbReference type="Proteomes" id="UP000076830"/>
    </source>
</evidence>
<keyword evidence="3" id="KW-1185">Reference proteome</keyword>
<evidence type="ECO:0000313" key="2">
    <source>
        <dbReference type="EMBL" id="ANB16866.1"/>
    </source>
</evidence>
<name>A0A167GNQ5_9GAMM</name>
<accession>A0A167GNQ5</accession>
<reference evidence="2 3" key="1">
    <citation type="submission" date="2016-04" db="EMBL/GenBank/DDBJ databases">
        <title>Complete genome sequence of Dokdonella koreensis DS-123T.</title>
        <authorList>
            <person name="Kim J.F."/>
            <person name="Lee H."/>
            <person name="Kwak M.-J."/>
        </authorList>
    </citation>
    <scope>NUCLEOTIDE SEQUENCE [LARGE SCALE GENOMIC DNA]</scope>
    <source>
        <strain evidence="2 3">DS-123</strain>
    </source>
</reference>
<evidence type="ECO:0000256" key="1">
    <source>
        <dbReference type="SAM" id="MobiDB-lite"/>
    </source>
</evidence>
<dbReference type="EMBL" id="CP015249">
    <property type="protein sequence ID" value="ANB16866.1"/>
    <property type="molecule type" value="Genomic_DNA"/>
</dbReference>
<dbReference type="KEGG" id="dko:I596_830"/>
<dbReference type="Proteomes" id="UP000076830">
    <property type="component" value="Chromosome"/>
</dbReference>